<comment type="caution">
    <text evidence="4">The sequence shown here is derived from an EMBL/GenBank/DDBJ whole genome shotgun (WGS) entry which is preliminary data.</text>
</comment>
<dbReference type="OrthoDB" id="47923at2759"/>
<accession>A0A2P6NC62</accession>
<keyword evidence="1" id="KW-0175">Coiled coil</keyword>
<feature type="domain" description="BSD" evidence="3">
    <location>
        <begin position="88"/>
        <end position="128"/>
    </location>
</feature>
<dbReference type="PANTHER" id="PTHR31923:SF1">
    <property type="entry name" value="BSD DOMAIN-CONTAINING PROTEIN"/>
    <property type="match status" value="1"/>
</dbReference>
<evidence type="ECO:0000259" key="3">
    <source>
        <dbReference type="PROSITE" id="PS50858"/>
    </source>
</evidence>
<protein>
    <recommendedName>
        <fullName evidence="3">BSD domain-containing protein</fullName>
    </recommendedName>
</protein>
<evidence type="ECO:0000313" key="5">
    <source>
        <dbReference type="Proteomes" id="UP000241769"/>
    </source>
</evidence>
<keyword evidence="5" id="KW-1185">Reference proteome</keyword>
<dbReference type="SUPFAM" id="SSF140383">
    <property type="entry name" value="BSD domain-like"/>
    <property type="match status" value="1"/>
</dbReference>
<dbReference type="PROSITE" id="PS50858">
    <property type="entry name" value="BSD"/>
    <property type="match status" value="1"/>
</dbReference>
<evidence type="ECO:0000313" key="4">
    <source>
        <dbReference type="EMBL" id="PRP81523.1"/>
    </source>
</evidence>
<dbReference type="AlphaFoldDB" id="A0A2P6NC62"/>
<dbReference type="Pfam" id="PF03909">
    <property type="entry name" value="BSD"/>
    <property type="match status" value="1"/>
</dbReference>
<sequence length="362" mass="41431">MNWFSSRLSSASQILNNVLTVEEEPAITGTDGEPLEDEFGFLSHEESIGINPQLLEFVSSIASHPKTFLDFPEDELANYILSNMVISHAKIIIKKVPQLNDLRFKLCPVHLRESRFWMVYFLLTRNKLNTRFLKWQERTKQREIQKKQEQKRQEEEEKRRDEDKQTEEERSERSEQKSSINSGSDSFFGKKFASSLFDSIAPILQPSTNQPSPPSTPRSGETTEKSKRLTALGIVPSEESPIEEYFDQKYGVLIAKSDSKPNSPFREESFIRRDLDSYFAQSIDFEKDDYEEEYDLLKDRKDLTTALDEDLTTALDEDLTTALDEDLAAAFNEDLAAALSETPPRSPSPLGFVSEESLIDST</sequence>
<feature type="region of interest" description="Disordered" evidence="2">
    <location>
        <begin position="203"/>
        <end position="234"/>
    </location>
</feature>
<feature type="region of interest" description="Disordered" evidence="2">
    <location>
        <begin position="340"/>
        <end position="362"/>
    </location>
</feature>
<evidence type="ECO:0000256" key="1">
    <source>
        <dbReference type="SAM" id="Coils"/>
    </source>
</evidence>
<dbReference type="Gene3D" id="1.10.3970.10">
    <property type="entry name" value="BSD domain"/>
    <property type="match status" value="1"/>
</dbReference>
<reference evidence="4 5" key="1">
    <citation type="journal article" date="2018" name="Genome Biol. Evol.">
        <title>Multiple Roots of Fruiting Body Formation in Amoebozoa.</title>
        <authorList>
            <person name="Hillmann F."/>
            <person name="Forbes G."/>
            <person name="Novohradska S."/>
            <person name="Ferling I."/>
            <person name="Riege K."/>
            <person name="Groth M."/>
            <person name="Westermann M."/>
            <person name="Marz M."/>
            <person name="Spaller T."/>
            <person name="Winckler T."/>
            <person name="Schaap P."/>
            <person name="Glockner G."/>
        </authorList>
    </citation>
    <scope>NUCLEOTIDE SEQUENCE [LARGE SCALE GENOMIC DNA]</scope>
    <source>
        <strain evidence="4 5">Jena</strain>
    </source>
</reference>
<dbReference type="EMBL" id="MDYQ01000122">
    <property type="protein sequence ID" value="PRP81523.1"/>
    <property type="molecule type" value="Genomic_DNA"/>
</dbReference>
<dbReference type="Proteomes" id="UP000241769">
    <property type="component" value="Unassembled WGS sequence"/>
</dbReference>
<dbReference type="InterPro" id="IPR005607">
    <property type="entry name" value="BSD_dom"/>
</dbReference>
<gene>
    <name evidence="4" type="ORF">PROFUN_10885</name>
</gene>
<proteinExistence type="predicted"/>
<organism evidence="4 5">
    <name type="scientific">Planoprotostelium fungivorum</name>
    <dbReference type="NCBI Taxonomy" id="1890364"/>
    <lineage>
        <taxon>Eukaryota</taxon>
        <taxon>Amoebozoa</taxon>
        <taxon>Evosea</taxon>
        <taxon>Variosea</taxon>
        <taxon>Cavosteliida</taxon>
        <taxon>Cavosteliaceae</taxon>
        <taxon>Planoprotostelium</taxon>
    </lineage>
</organism>
<dbReference type="InterPro" id="IPR035925">
    <property type="entry name" value="BSD_dom_sf"/>
</dbReference>
<feature type="region of interest" description="Disordered" evidence="2">
    <location>
        <begin position="140"/>
        <end position="186"/>
    </location>
</feature>
<dbReference type="PANTHER" id="PTHR31923">
    <property type="entry name" value="BSD DOMAIN-CONTAINING PROTEIN"/>
    <property type="match status" value="1"/>
</dbReference>
<evidence type="ECO:0000256" key="2">
    <source>
        <dbReference type="SAM" id="MobiDB-lite"/>
    </source>
</evidence>
<name>A0A2P6NC62_9EUKA</name>
<feature type="compositionally biased region" description="Basic and acidic residues" evidence="2">
    <location>
        <begin position="140"/>
        <end position="176"/>
    </location>
</feature>
<feature type="coiled-coil region" evidence="1">
    <location>
        <begin position="280"/>
        <end position="307"/>
    </location>
</feature>
<dbReference type="InParanoid" id="A0A2P6NC62"/>